<reference evidence="9" key="2">
    <citation type="submission" date="2021-04" db="EMBL/GenBank/DDBJ databases">
        <authorList>
            <person name="Gilroy R."/>
        </authorList>
    </citation>
    <scope>NUCLEOTIDE SEQUENCE</scope>
    <source>
        <strain evidence="9">CHK198-12963</strain>
    </source>
</reference>
<keyword evidence="3 7" id="KW-0812">Transmembrane</keyword>
<keyword evidence="9" id="KW-0645">Protease</keyword>
<keyword evidence="4" id="KW-0378">Hydrolase</keyword>
<dbReference type="InterPro" id="IPR022764">
    <property type="entry name" value="Peptidase_S54_rhomboid_dom"/>
</dbReference>
<feature type="transmembrane region" description="Helical" evidence="7">
    <location>
        <begin position="96"/>
        <end position="115"/>
    </location>
</feature>
<feature type="transmembrane region" description="Helical" evidence="7">
    <location>
        <begin position="12"/>
        <end position="31"/>
    </location>
</feature>
<evidence type="ECO:0000256" key="3">
    <source>
        <dbReference type="ARBA" id="ARBA00022692"/>
    </source>
</evidence>
<dbReference type="GO" id="GO:0006508">
    <property type="term" value="P:proteolysis"/>
    <property type="evidence" value="ECO:0007669"/>
    <property type="project" value="UniProtKB-KW"/>
</dbReference>
<protein>
    <submittedName>
        <fullName evidence="9">Rhomboid family intramembrane serine protease</fullName>
    </submittedName>
</protein>
<evidence type="ECO:0000256" key="1">
    <source>
        <dbReference type="ARBA" id="ARBA00004141"/>
    </source>
</evidence>
<feature type="transmembrane region" description="Helical" evidence="7">
    <location>
        <begin position="152"/>
        <end position="170"/>
    </location>
</feature>
<comment type="caution">
    <text evidence="9">The sequence shown here is derived from an EMBL/GenBank/DDBJ whole genome shotgun (WGS) entry which is preliminary data.</text>
</comment>
<dbReference type="SUPFAM" id="SSF144091">
    <property type="entry name" value="Rhomboid-like"/>
    <property type="match status" value="1"/>
</dbReference>
<accession>A0A9D2PQC2</accession>
<gene>
    <name evidence="9" type="ORF">H9931_00345</name>
</gene>
<dbReference type="InterPro" id="IPR050925">
    <property type="entry name" value="Rhomboid_protease_S54"/>
</dbReference>
<evidence type="ECO:0000256" key="5">
    <source>
        <dbReference type="ARBA" id="ARBA00022989"/>
    </source>
</evidence>
<dbReference type="PANTHER" id="PTHR43731:SF14">
    <property type="entry name" value="PRESENILIN-ASSOCIATED RHOMBOID-LIKE PROTEIN, MITOCHONDRIAL"/>
    <property type="match status" value="1"/>
</dbReference>
<feature type="transmembrane region" description="Helical" evidence="7">
    <location>
        <begin position="176"/>
        <end position="194"/>
    </location>
</feature>
<evidence type="ECO:0000256" key="2">
    <source>
        <dbReference type="ARBA" id="ARBA00009045"/>
    </source>
</evidence>
<dbReference type="AlphaFoldDB" id="A0A9D2PQC2"/>
<comment type="subcellular location">
    <subcellularLocation>
        <location evidence="1">Membrane</location>
        <topology evidence="1">Multi-pass membrane protein</topology>
    </subcellularLocation>
</comment>
<evidence type="ECO:0000313" key="9">
    <source>
        <dbReference type="EMBL" id="HJC65159.1"/>
    </source>
</evidence>
<sequence>MEEAVRYGKNAYMNTAIAAANILFFIYLELIGSTEDSIFMIAHGAMFSPLILGEHQYSRLITSVFMHFGAGHLMNNMLILLILGEKLERILGHIKYLIFYFLCGIAANLVSMGIHCYLGEIVVGAGASGAIFGVVGGLVWAVARNRGRLEQLTGRQLGVMLVIVLYYGVSSSNIDNWAHLGGLASGILFGILMYRRPQKGRRT</sequence>
<keyword evidence="5 7" id="KW-1133">Transmembrane helix</keyword>
<reference evidence="9" key="1">
    <citation type="journal article" date="2021" name="PeerJ">
        <title>Extensive microbial diversity within the chicken gut microbiome revealed by metagenomics and culture.</title>
        <authorList>
            <person name="Gilroy R."/>
            <person name="Ravi A."/>
            <person name="Getino M."/>
            <person name="Pursley I."/>
            <person name="Horton D.L."/>
            <person name="Alikhan N.F."/>
            <person name="Baker D."/>
            <person name="Gharbi K."/>
            <person name="Hall N."/>
            <person name="Watson M."/>
            <person name="Adriaenssens E.M."/>
            <person name="Foster-Nyarko E."/>
            <person name="Jarju S."/>
            <person name="Secka A."/>
            <person name="Antonio M."/>
            <person name="Oren A."/>
            <person name="Chaudhuri R.R."/>
            <person name="La Ragione R."/>
            <person name="Hildebrand F."/>
            <person name="Pallen M.J."/>
        </authorList>
    </citation>
    <scope>NUCLEOTIDE SEQUENCE</scope>
    <source>
        <strain evidence="9">CHK198-12963</strain>
    </source>
</reference>
<dbReference type="InterPro" id="IPR035952">
    <property type="entry name" value="Rhomboid-like_sf"/>
</dbReference>
<organism evidence="9 10">
    <name type="scientific">Candidatus Enterocloster excrementigallinarum</name>
    <dbReference type="NCBI Taxonomy" id="2838558"/>
    <lineage>
        <taxon>Bacteria</taxon>
        <taxon>Bacillati</taxon>
        <taxon>Bacillota</taxon>
        <taxon>Clostridia</taxon>
        <taxon>Lachnospirales</taxon>
        <taxon>Lachnospiraceae</taxon>
        <taxon>Enterocloster</taxon>
    </lineage>
</organism>
<evidence type="ECO:0000256" key="7">
    <source>
        <dbReference type="SAM" id="Phobius"/>
    </source>
</evidence>
<name>A0A9D2PQC2_9FIRM</name>
<dbReference type="EMBL" id="DWWB01000002">
    <property type="protein sequence ID" value="HJC65159.1"/>
    <property type="molecule type" value="Genomic_DNA"/>
</dbReference>
<evidence type="ECO:0000256" key="6">
    <source>
        <dbReference type="ARBA" id="ARBA00023136"/>
    </source>
</evidence>
<dbReference type="GO" id="GO:0004252">
    <property type="term" value="F:serine-type endopeptidase activity"/>
    <property type="evidence" value="ECO:0007669"/>
    <property type="project" value="InterPro"/>
</dbReference>
<evidence type="ECO:0000259" key="8">
    <source>
        <dbReference type="Pfam" id="PF01694"/>
    </source>
</evidence>
<feature type="domain" description="Peptidase S54 rhomboid" evidence="8">
    <location>
        <begin position="55"/>
        <end position="195"/>
    </location>
</feature>
<proteinExistence type="inferred from homology"/>
<comment type="similarity">
    <text evidence="2">Belongs to the peptidase S54 family.</text>
</comment>
<evidence type="ECO:0000313" key="10">
    <source>
        <dbReference type="Proteomes" id="UP000823863"/>
    </source>
</evidence>
<dbReference type="Proteomes" id="UP000823863">
    <property type="component" value="Unassembled WGS sequence"/>
</dbReference>
<feature type="transmembrane region" description="Helical" evidence="7">
    <location>
        <begin position="64"/>
        <end position="84"/>
    </location>
</feature>
<dbReference type="Gene3D" id="1.20.1540.10">
    <property type="entry name" value="Rhomboid-like"/>
    <property type="match status" value="1"/>
</dbReference>
<dbReference type="GO" id="GO:0016020">
    <property type="term" value="C:membrane"/>
    <property type="evidence" value="ECO:0007669"/>
    <property type="project" value="UniProtKB-SubCell"/>
</dbReference>
<keyword evidence="6 7" id="KW-0472">Membrane</keyword>
<evidence type="ECO:0000256" key="4">
    <source>
        <dbReference type="ARBA" id="ARBA00022801"/>
    </source>
</evidence>
<feature type="transmembrane region" description="Helical" evidence="7">
    <location>
        <begin position="121"/>
        <end position="143"/>
    </location>
</feature>
<dbReference type="Pfam" id="PF01694">
    <property type="entry name" value="Rhomboid"/>
    <property type="match status" value="1"/>
</dbReference>
<dbReference type="PANTHER" id="PTHR43731">
    <property type="entry name" value="RHOMBOID PROTEASE"/>
    <property type="match status" value="1"/>
</dbReference>